<keyword evidence="5 11" id="KW-0812">Transmembrane</keyword>
<evidence type="ECO:0000256" key="5">
    <source>
        <dbReference type="ARBA" id="ARBA00022692"/>
    </source>
</evidence>
<comment type="subcellular location">
    <subcellularLocation>
        <location evidence="2">Membrane</location>
        <topology evidence="2">Multi-pass membrane protein</topology>
    </subcellularLocation>
</comment>
<dbReference type="PROSITE" id="PS50106">
    <property type="entry name" value="PDZ"/>
    <property type="match status" value="1"/>
</dbReference>
<dbReference type="CDD" id="cd06163">
    <property type="entry name" value="S2P-M50_PDZ_RseP-like"/>
    <property type="match status" value="1"/>
</dbReference>
<organism evidence="13 14">
    <name type="scientific">Marinibaculum pumilum</name>
    <dbReference type="NCBI Taxonomy" id="1766165"/>
    <lineage>
        <taxon>Bacteria</taxon>
        <taxon>Pseudomonadati</taxon>
        <taxon>Pseudomonadota</taxon>
        <taxon>Alphaproteobacteria</taxon>
        <taxon>Rhodospirillales</taxon>
        <taxon>Rhodospirillaceae</taxon>
        <taxon>Marinibaculum</taxon>
    </lineage>
</organism>
<sequence length="377" mass="40894">MPILNTLIDFILPFLVVLSVIIFVHEMGHYWVARACGVRIDAFSIGFGRELLGWTNRHGTRWRVAAIPLGGYVKFFGDAGAASNPGGELDGLTPEERAVCFHHKPLWQRAAIVAAGPGINFLFAILVYAVLFSTVGQPKTDPVVTRVMEDMPAAAAGIQVGDRIVSADGVTIERFQELRNHVALRAETPIDLVVERDGQPLHLTVTPRRTTVDTGAGGEAELGVIGIQAEGIELVRHDPVSAVWLGVGETWNVAENSLTYVWRIITGRESGDQLSGPIGIAKISGDVAQIGVLAVVSLMATLSVAIGLINLFPVPMLDGGHLLFYAVEAVRGRPMGERAQEYGFRIGLALILCLFVFATWNDLNRLEVFSFFDKLFS</sequence>
<reference evidence="14" key="1">
    <citation type="journal article" date="2019" name="Int. J. Syst. Evol. Microbiol.">
        <title>The Global Catalogue of Microorganisms (GCM) 10K type strain sequencing project: providing services to taxonomists for standard genome sequencing and annotation.</title>
        <authorList>
            <consortium name="The Broad Institute Genomics Platform"/>
            <consortium name="The Broad Institute Genome Sequencing Center for Infectious Disease"/>
            <person name="Wu L."/>
            <person name="Ma J."/>
        </authorList>
    </citation>
    <scope>NUCLEOTIDE SEQUENCE [LARGE SCALE GENOMIC DNA]</scope>
    <source>
        <strain evidence="14">KCTC 42964</strain>
    </source>
</reference>
<feature type="transmembrane region" description="Helical" evidence="11">
    <location>
        <begin position="290"/>
        <end position="312"/>
    </location>
</feature>
<keyword evidence="14" id="KW-1185">Reference proteome</keyword>
<dbReference type="InterPro" id="IPR008915">
    <property type="entry name" value="Peptidase_M50"/>
</dbReference>
<evidence type="ECO:0000256" key="2">
    <source>
        <dbReference type="ARBA" id="ARBA00004141"/>
    </source>
</evidence>
<name>A0ABV7KUY6_9PROT</name>
<feature type="domain" description="PDZ" evidence="12">
    <location>
        <begin position="143"/>
        <end position="173"/>
    </location>
</feature>
<dbReference type="Pfam" id="PF02163">
    <property type="entry name" value="Peptidase_M50"/>
    <property type="match status" value="1"/>
</dbReference>
<dbReference type="SMART" id="SM00228">
    <property type="entry name" value="PDZ"/>
    <property type="match status" value="1"/>
</dbReference>
<evidence type="ECO:0000256" key="11">
    <source>
        <dbReference type="RuleBase" id="RU362031"/>
    </source>
</evidence>
<dbReference type="NCBIfam" id="TIGR00054">
    <property type="entry name" value="RIP metalloprotease RseP"/>
    <property type="match status" value="1"/>
</dbReference>
<keyword evidence="11" id="KW-0479">Metal-binding</keyword>
<evidence type="ECO:0000256" key="6">
    <source>
        <dbReference type="ARBA" id="ARBA00022801"/>
    </source>
</evidence>
<comment type="similarity">
    <text evidence="3 11">Belongs to the peptidase M50B family.</text>
</comment>
<dbReference type="Pfam" id="PF17820">
    <property type="entry name" value="PDZ_6"/>
    <property type="match status" value="1"/>
</dbReference>
<dbReference type="InterPro" id="IPR036034">
    <property type="entry name" value="PDZ_sf"/>
</dbReference>
<evidence type="ECO:0000256" key="8">
    <source>
        <dbReference type="ARBA" id="ARBA00022989"/>
    </source>
</evidence>
<keyword evidence="8 11" id="KW-1133">Transmembrane helix</keyword>
<protein>
    <recommendedName>
        <fullName evidence="11">Zinc metalloprotease</fullName>
        <ecNumber evidence="11">3.4.24.-</ecNumber>
    </recommendedName>
</protein>
<evidence type="ECO:0000256" key="10">
    <source>
        <dbReference type="ARBA" id="ARBA00023136"/>
    </source>
</evidence>
<keyword evidence="7 11" id="KW-0862">Zinc</keyword>
<evidence type="ECO:0000313" key="14">
    <source>
        <dbReference type="Proteomes" id="UP001595528"/>
    </source>
</evidence>
<evidence type="ECO:0000256" key="1">
    <source>
        <dbReference type="ARBA" id="ARBA00001947"/>
    </source>
</evidence>
<comment type="cofactor">
    <cofactor evidence="1 11">
        <name>Zn(2+)</name>
        <dbReference type="ChEBI" id="CHEBI:29105"/>
    </cofactor>
</comment>
<dbReference type="InterPro" id="IPR041489">
    <property type="entry name" value="PDZ_6"/>
</dbReference>
<keyword evidence="10 11" id="KW-0472">Membrane</keyword>
<evidence type="ECO:0000259" key="12">
    <source>
        <dbReference type="PROSITE" id="PS50106"/>
    </source>
</evidence>
<accession>A0ABV7KUY6</accession>
<evidence type="ECO:0000256" key="7">
    <source>
        <dbReference type="ARBA" id="ARBA00022833"/>
    </source>
</evidence>
<dbReference type="Gene3D" id="2.30.42.10">
    <property type="match status" value="1"/>
</dbReference>
<evidence type="ECO:0000256" key="9">
    <source>
        <dbReference type="ARBA" id="ARBA00023049"/>
    </source>
</evidence>
<gene>
    <name evidence="13" type="primary">rseP</name>
    <name evidence="13" type="ORF">ACFOGJ_01490</name>
</gene>
<dbReference type="EC" id="3.4.24.-" evidence="11"/>
<comment type="caution">
    <text evidence="13">The sequence shown here is derived from an EMBL/GenBank/DDBJ whole genome shotgun (WGS) entry which is preliminary data.</text>
</comment>
<dbReference type="InterPro" id="IPR001478">
    <property type="entry name" value="PDZ"/>
</dbReference>
<dbReference type="GO" id="GO:0008237">
    <property type="term" value="F:metallopeptidase activity"/>
    <property type="evidence" value="ECO:0007669"/>
    <property type="project" value="UniProtKB-KW"/>
</dbReference>
<dbReference type="PANTHER" id="PTHR42837:SF2">
    <property type="entry name" value="MEMBRANE METALLOPROTEASE ARASP2, CHLOROPLASTIC-RELATED"/>
    <property type="match status" value="1"/>
</dbReference>
<dbReference type="Proteomes" id="UP001595528">
    <property type="component" value="Unassembled WGS sequence"/>
</dbReference>
<evidence type="ECO:0000313" key="13">
    <source>
        <dbReference type="EMBL" id="MFC3225884.1"/>
    </source>
</evidence>
<feature type="transmembrane region" description="Helical" evidence="11">
    <location>
        <begin position="111"/>
        <end position="131"/>
    </location>
</feature>
<dbReference type="InterPro" id="IPR004387">
    <property type="entry name" value="Pept_M50_Zn"/>
</dbReference>
<dbReference type="SUPFAM" id="SSF50156">
    <property type="entry name" value="PDZ domain-like"/>
    <property type="match status" value="1"/>
</dbReference>
<keyword evidence="6 11" id="KW-0378">Hydrolase</keyword>
<evidence type="ECO:0000256" key="4">
    <source>
        <dbReference type="ARBA" id="ARBA00022670"/>
    </source>
</evidence>
<feature type="transmembrane region" description="Helical" evidence="11">
    <location>
        <begin position="342"/>
        <end position="360"/>
    </location>
</feature>
<dbReference type="EMBL" id="JBHRTR010000005">
    <property type="protein sequence ID" value="MFC3225884.1"/>
    <property type="molecule type" value="Genomic_DNA"/>
</dbReference>
<dbReference type="CDD" id="cd23081">
    <property type="entry name" value="cpPDZ_EcRseP-like"/>
    <property type="match status" value="1"/>
</dbReference>
<dbReference type="PANTHER" id="PTHR42837">
    <property type="entry name" value="REGULATOR OF SIGMA-E PROTEASE RSEP"/>
    <property type="match status" value="1"/>
</dbReference>
<keyword evidence="9 11" id="KW-0482">Metalloprotease</keyword>
<keyword evidence="4" id="KW-0645">Protease</keyword>
<dbReference type="RefSeq" id="WP_379897623.1">
    <property type="nucleotide sequence ID" value="NZ_JBHRTR010000005.1"/>
</dbReference>
<proteinExistence type="inferred from homology"/>
<feature type="transmembrane region" description="Helical" evidence="11">
    <location>
        <begin position="6"/>
        <end position="24"/>
    </location>
</feature>
<evidence type="ECO:0000256" key="3">
    <source>
        <dbReference type="ARBA" id="ARBA00007931"/>
    </source>
</evidence>